<dbReference type="EMBL" id="GDKF01005319">
    <property type="protein sequence ID" value="JAT73303.1"/>
    <property type="molecule type" value="Transcribed_RNA"/>
</dbReference>
<dbReference type="AlphaFoldDB" id="A0A1D1ZZW1"/>
<dbReference type="GO" id="GO:0016620">
    <property type="term" value="F:oxidoreductase activity, acting on the aldehyde or oxo group of donors, NAD or NADP as acceptor"/>
    <property type="evidence" value="ECO:0007669"/>
    <property type="project" value="InterPro"/>
</dbReference>
<dbReference type="PANTHER" id="PTHR11699">
    <property type="entry name" value="ALDEHYDE DEHYDROGENASE-RELATED"/>
    <property type="match status" value="1"/>
</dbReference>
<protein>
    <recommendedName>
        <fullName evidence="6">Aldehyde dehydrogenase domain-containing protein</fullName>
    </recommendedName>
</protein>
<keyword evidence="5" id="KW-1133">Transmembrane helix</keyword>
<dbReference type="EMBL" id="GDKF01006150">
    <property type="protein sequence ID" value="JAT72472.1"/>
    <property type="molecule type" value="Transcribed_RNA"/>
</dbReference>
<evidence type="ECO:0000313" key="8">
    <source>
        <dbReference type="EMBL" id="JAT73303.1"/>
    </source>
</evidence>
<evidence type="ECO:0000256" key="5">
    <source>
        <dbReference type="SAM" id="Phobius"/>
    </source>
</evidence>
<comment type="similarity">
    <text evidence="1 4">Belongs to the aldehyde dehydrogenase family.</text>
</comment>
<reference evidence="7" key="1">
    <citation type="submission" date="2015-08" db="EMBL/GenBank/DDBJ databases">
        <authorList>
            <person name="Babu N.S."/>
            <person name="Beckwith C.J."/>
            <person name="Beseler K.G."/>
            <person name="Brison A."/>
            <person name="Carone J.V."/>
            <person name="Caskin T.P."/>
            <person name="Diamond M."/>
            <person name="Durham M.E."/>
            <person name="Foxe J.M."/>
            <person name="Go M."/>
            <person name="Henderson B.A."/>
            <person name="Jones I.B."/>
            <person name="McGettigan J.A."/>
            <person name="Micheletti S.J."/>
            <person name="Nasrallah M.E."/>
            <person name="Ortiz D."/>
            <person name="Piller C.R."/>
            <person name="Privatt S.R."/>
            <person name="Schneider S.L."/>
            <person name="Sharp S."/>
            <person name="Smith T.C."/>
            <person name="Stanton J.D."/>
            <person name="Ullery H.E."/>
            <person name="Wilson R.J."/>
            <person name="Serrano M.G."/>
            <person name="Buck G."/>
            <person name="Lee V."/>
            <person name="Wang Y."/>
            <person name="Carvalho R."/>
            <person name="Voegtly L."/>
            <person name="Shi R."/>
            <person name="Duckworth R."/>
            <person name="Johnson A."/>
            <person name="Loviza R."/>
            <person name="Walstead R."/>
            <person name="Shah Z."/>
            <person name="Kiflezghi M."/>
            <person name="Wade K."/>
            <person name="Ball S.L."/>
            <person name="Bradley K.W."/>
            <person name="Asai D.J."/>
            <person name="Bowman C.A."/>
            <person name="Russell D.A."/>
            <person name="Pope W.H."/>
            <person name="Jacobs-Sera D."/>
            <person name="Hendrix R.W."/>
            <person name="Hatfull G.F."/>
        </authorList>
    </citation>
    <scope>NUCLEOTIDE SEQUENCE</scope>
</reference>
<dbReference type="Pfam" id="PF00171">
    <property type="entry name" value="Aldedh"/>
    <property type="match status" value="1"/>
</dbReference>
<dbReference type="InterPro" id="IPR015590">
    <property type="entry name" value="Aldehyde_DH_dom"/>
</dbReference>
<organism evidence="7">
    <name type="scientific">Auxenochlorella protothecoides</name>
    <name type="common">Green microalga</name>
    <name type="synonym">Chlorella protothecoides</name>
    <dbReference type="NCBI Taxonomy" id="3075"/>
    <lineage>
        <taxon>Eukaryota</taxon>
        <taxon>Viridiplantae</taxon>
        <taxon>Chlorophyta</taxon>
        <taxon>core chlorophytes</taxon>
        <taxon>Trebouxiophyceae</taxon>
        <taxon>Chlorellales</taxon>
        <taxon>Chlorellaceae</taxon>
        <taxon>Auxenochlorella</taxon>
    </lineage>
</organism>
<dbReference type="InterPro" id="IPR016161">
    <property type="entry name" value="Ald_DH/histidinol_DH"/>
</dbReference>
<dbReference type="PROSITE" id="PS00070">
    <property type="entry name" value="ALDEHYDE_DEHYDR_CYS"/>
    <property type="match status" value="1"/>
</dbReference>
<feature type="domain" description="Aldehyde dehydrogenase" evidence="6">
    <location>
        <begin position="61"/>
        <end position="526"/>
    </location>
</feature>
<evidence type="ECO:0000256" key="2">
    <source>
        <dbReference type="ARBA" id="ARBA00023002"/>
    </source>
</evidence>
<dbReference type="InterPro" id="IPR016160">
    <property type="entry name" value="Ald_DH_CS_CYS"/>
</dbReference>
<dbReference type="InterPro" id="IPR029510">
    <property type="entry name" value="Ald_DH_CS_GLU"/>
</dbReference>
<keyword evidence="5" id="KW-0472">Membrane</keyword>
<dbReference type="Gene3D" id="3.40.605.10">
    <property type="entry name" value="Aldehyde Dehydrogenase, Chain A, domain 1"/>
    <property type="match status" value="1"/>
</dbReference>
<evidence type="ECO:0000256" key="1">
    <source>
        <dbReference type="ARBA" id="ARBA00009986"/>
    </source>
</evidence>
<evidence type="ECO:0000259" key="6">
    <source>
        <dbReference type="Pfam" id="PF00171"/>
    </source>
</evidence>
<proteinExistence type="inferred from homology"/>
<keyword evidence="5" id="KW-0812">Transmembrane</keyword>
<evidence type="ECO:0000313" key="7">
    <source>
        <dbReference type="EMBL" id="JAT72472.1"/>
    </source>
</evidence>
<accession>A0A1D1ZZW1</accession>
<dbReference type="FunFam" id="3.40.309.10:FF:000009">
    <property type="entry name" value="Aldehyde dehydrogenase A"/>
    <property type="match status" value="1"/>
</dbReference>
<dbReference type="SUPFAM" id="SSF53720">
    <property type="entry name" value="ALDH-like"/>
    <property type="match status" value="1"/>
</dbReference>
<dbReference type="InterPro" id="IPR016162">
    <property type="entry name" value="Ald_DH_N"/>
</dbReference>
<sequence length="594" mass="64163">STEYKLKEWTMELDLGLPWVAPLVTVVLAITFLAVWRRGRDIPALDVRLEDAVRDLPRKASSSHQIRCYDPATLDEFGYAHAMSAAEVRDIIAKTRLASKEWKKSSFAQRRMLLKILLKFTVENQADICRVSALDSGKPLVDASFGEVLGTCEKIWWLVAEGERYLRPERRSSGYMMFYKKARVEYHPVGVVGAIVPWNYPFHNILNPLTAAVFAGNGVVIKVSEHATWSALVYQRVIDAALAAAGAPPDLVRIVTGFGEAGSALVTGGVDKLIFVGSTAIGHKVLEAAATTLTPVVLELGGKDAFIVLEDADLATVTATALRGAFQSCGQNCAGAERFIVAERLFEEFVQRCVAVAGKLRQGPAAGEGVVDCGSMCMPGQAEKVQELVDDAVAKGAKVLIGGRLPAAGKGHFYPPTIITGVAQGMRIWEEEVFGPVMSVVSFRSDAEAVTLANDCPFGLGSAVFSRDVARARRLGAQLEAGMTSINDFATTYMCQSLPFGGVKHSGFDRFAGVEGLRGLCVPKAVAEDMWPFSTAIPPLLQYPVSDRAFEFCSALVWMFYAPTIAGNLKGLWSLAACFLPKRGSKKPAQKKSS</sequence>
<name>A0A1D1ZZW1_AUXPR</name>
<keyword evidence="2 4" id="KW-0560">Oxidoreductase</keyword>
<dbReference type="Gene3D" id="3.40.309.10">
    <property type="entry name" value="Aldehyde Dehydrogenase, Chain A, domain 2"/>
    <property type="match status" value="1"/>
</dbReference>
<evidence type="ECO:0000256" key="3">
    <source>
        <dbReference type="PROSITE-ProRule" id="PRU10007"/>
    </source>
</evidence>
<gene>
    <name evidence="7" type="ORF">g.51019</name>
    <name evidence="8" type="ORF">g.51024</name>
</gene>
<evidence type="ECO:0000256" key="4">
    <source>
        <dbReference type="RuleBase" id="RU003345"/>
    </source>
</evidence>
<dbReference type="PROSITE" id="PS00687">
    <property type="entry name" value="ALDEHYDE_DEHYDR_GLU"/>
    <property type="match status" value="1"/>
</dbReference>
<dbReference type="InterPro" id="IPR016163">
    <property type="entry name" value="Ald_DH_C"/>
</dbReference>
<feature type="active site" evidence="3">
    <location>
        <position position="299"/>
    </location>
</feature>
<feature type="non-terminal residue" evidence="7">
    <location>
        <position position="1"/>
    </location>
</feature>
<feature type="transmembrane region" description="Helical" evidence="5">
    <location>
        <begin position="16"/>
        <end position="36"/>
    </location>
</feature>